<keyword evidence="2 5" id="KW-0808">Transferase</keyword>
<dbReference type="OrthoDB" id="1269963at2759"/>
<dbReference type="PROSITE" id="PS01226">
    <property type="entry name" value="HMG_COA_SYNTHASE"/>
    <property type="match status" value="1"/>
</dbReference>
<name>A0A1Y2CRY5_9FUNG</name>
<dbReference type="NCBIfam" id="TIGR01833">
    <property type="entry name" value="HMG-CoA-S_euk"/>
    <property type="match status" value="1"/>
</dbReference>
<dbReference type="EC" id="2.3.3.10" evidence="5"/>
<feature type="domain" description="Hydroxymethylglutaryl-coenzyme A synthase N-terminal" evidence="6">
    <location>
        <begin position="6"/>
        <end position="180"/>
    </location>
</feature>
<dbReference type="Pfam" id="PF08540">
    <property type="entry name" value="HMG_CoA_synt_C"/>
    <property type="match status" value="1"/>
</dbReference>
<dbReference type="AlphaFoldDB" id="A0A1Y2CRY5"/>
<dbReference type="EMBL" id="MCGO01000010">
    <property type="protein sequence ID" value="ORY49125.1"/>
    <property type="molecule type" value="Genomic_DNA"/>
</dbReference>
<feature type="binding site" evidence="4">
    <location>
        <position position="215"/>
    </location>
    <ligand>
        <name>CoA</name>
        <dbReference type="ChEBI" id="CHEBI:57287"/>
    </ligand>
</feature>
<evidence type="ECO:0000256" key="3">
    <source>
        <dbReference type="PIRSR" id="PIRSR610122-1"/>
    </source>
</evidence>
<dbReference type="PANTHER" id="PTHR43323">
    <property type="entry name" value="3-HYDROXY-3-METHYLGLUTARYL COENZYME A SYNTHASE"/>
    <property type="match status" value="1"/>
</dbReference>
<dbReference type="Proteomes" id="UP000193642">
    <property type="component" value="Unassembled WGS sequence"/>
</dbReference>
<evidence type="ECO:0000256" key="4">
    <source>
        <dbReference type="PIRSR" id="PIRSR610122-2"/>
    </source>
</evidence>
<evidence type="ECO:0000256" key="5">
    <source>
        <dbReference type="RuleBase" id="RU364071"/>
    </source>
</evidence>
<dbReference type="SUPFAM" id="SSF53901">
    <property type="entry name" value="Thiolase-like"/>
    <property type="match status" value="2"/>
</dbReference>
<dbReference type="CDD" id="cd00827">
    <property type="entry name" value="init_cond_enzymes"/>
    <property type="match status" value="1"/>
</dbReference>
<dbReference type="InterPro" id="IPR010122">
    <property type="entry name" value="HMG_CoA_synthase_euk"/>
</dbReference>
<accession>A0A1Y2CRY5</accession>
<dbReference type="PANTHER" id="PTHR43323:SF2">
    <property type="entry name" value="HYDROXYMETHYLGLUTARYL-COA SYNTHASE"/>
    <property type="match status" value="1"/>
</dbReference>
<proteinExistence type="inferred from homology"/>
<dbReference type="STRING" id="329046.A0A1Y2CRY5"/>
<dbReference type="Gene3D" id="3.40.47.10">
    <property type="match status" value="1"/>
</dbReference>
<dbReference type="GO" id="GO:0004421">
    <property type="term" value="F:hydroxymethylglutaryl-CoA synthase activity"/>
    <property type="evidence" value="ECO:0007669"/>
    <property type="project" value="UniProtKB-EC"/>
</dbReference>
<feature type="active site" description="Proton donor/acceptor" evidence="3">
    <location>
        <position position="87"/>
    </location>
</feature>
<dbReference type="InterPro" id="IPR000590">
    <property type="entry name" value="HMG_CoA_synt_AS"/>
</dbReference>
<gene>
    <name evidence="8" type="ORF">BCR33DRAFT_782099</name>
</gene>
<feature type="active site" description="Proton donor/acceptor" evidence="3">
    <location>
        <position position="253"/>
    </location>
</feature>
<dbReference type="GO" id="GO:0006696">
    <property type="term" value="P:ergosterol biosynthetic process"/>
    <property type="evidence" value="ECO:0007669"/>
    <property type="project" value="EnsemblFungi"/>
</dbReference>
<feature type="binding site" evidence="4">
    <location>
        <position position="258"/>
    </location>
    <ligand>
        <name>CoA</name>
        <dbReference type="ChEBI" id="CHEBI:57287"/>
    </ligand>
</feature>
<evidence type="ECO:0000313" key="8">
    <source>
        <dbReference type="EMBL" id="ORY49125.1"/>
    </source>
</evidence>
<comment type="caution">
    <text evidence="8">The sequence shown here is derived from an EMBL/GenBank/DDBJ whole genome shotgun (WGS) entry which is preliminary data.</text>
</comment>
<organism evidence="8 9">
    <name type="scientific">Rhizoclosmatium globosum</name>
    <dbReference type="NCBI Taxonomy" id="329046"/>
    <lineage>
        <taxon>Eukaryota</taxon>
        <taxon>Fungi</taxon>
        <taxon>Fungi incertae sedis</taxon>
        <taxon>Chytridiomycota</taxon>
        <taxon>Chytridiomycota incertae sedis</taxon>
        <taxon>Chytridiomycetes</taxon>
        <taxon>Chytridiales</taxon>
        <taxon>Chytriomycetaceae</taxon>
        <taxon>Rhizoclosmatium</taxon>
    </lineage>
</organism>
<dbReference type="InterPro" id="IPR013746">
    <property type="entry name" value="HMG_CoA_synt_C_dom"/>
</dbReference>
<dbReference type="Pfam" id="PF01154">
    <property type="entry name" value="HMG_CoA_synt_N"/>
    <property type="match status" value="1"/>
</dbReference>
<comment type="similarity">
    <text evidence="1 5">Belongs to the thiolase-like superfamily. HMG-CoA synthase family.</text>
</comment>
<comment type="function">
    <text evidence="5">Catalyzes the condensation of acetyl-CoA with acetoacetyl-CoA to form HMG-CoA.</text>
</comment>
<dbReference type="InterPro" id="IPR016039">
    <property type="entry name" value="Thiolase-like"/>
</dbReference>
<keyword evidence="9" id="KW-1185">Reference proteome</keyword>
<dbReference type="GO" id="GO:0006084">
    <property type="term" value="P:acetyl-CoA metabolic process"/>
    <property type="evidence" value="ECO:0007669"/>
    <property type="project" value="EnsemblFungi"/>
</dbReference>
<reference evidence="8 9" key="1">
    <citation type="submission" date="2016-07" db="EMBL/GenBank/DDBJ databases">
        <title>Pervasive Adenine N6-methylation of Active Genes in Fungi.</title>
        <authorList>
            <consortium name="DOE Joint Genome Institute"/>
            <person name="Mondo S.J."/>
            <person name="Dannebaum R.O."/>
            <person name="Kuo R.C."/>
            <person name="Labutti K."/>
            <person name="Haridas S."/>
            <person name="Kuo A."/>
            <person name="Salamov A."/>
            <person name="Ahrendt S.R."/>
            <person name="Lipzen A."/>
            <person name="Sullivan W."/>
            <person name="Andreopoulos W.B."/>
            <person name="Clum A."/>
            <person name="Lindquist E."/>
            <person name="Daum C."/>
            <person name="Ramamoorthy G.K."/>
            <person name="Gryganskyi A."/>
            <person name="Culley D."/>
            <person name="Magnuson J.K."/>
            <person name="James T.Y."/>
            <person name="O'Malley M.A."/>
            <person name="Stajich J.E."/>
            <person name="Spatafora J.W."/>
            <person name="Visel A."/>
            <person name="Grigoriev I.V."/>
        </authorList>
    </citation>
    <scope>NUCLEOTIDE SEQUENCE [LARGE SCALE GENOMIC DNA]</scope>
    <source>
        <strain evidence="8 9">JEL800</strain>
    </source>
</reference>
<evidence type="ECO:0000256" key="2">
    <source>
        <dbReference type="ARBA" id="ARBA00022679"/>
    </source>
</evidence>
<evidence type="ECO:0000259" key="7">
    <source>
        <dbReference type="Pfam" id="PF08540"/>
    </source>
</evidence>
<feature type="active site" description="Acyl-thioester intermediate" evidence="3">
    <location>
        <position position="121"/>
    </location>
</feature>
<evidence type="ECO:0000259" key="6">
    <source>
        <dbReference type="Pfam" id="PF01154"/>
    </source>
</evidence>
<evidence type="ECO:0000313" key="9">
    <source>
        <dbReference type="Proteomes" id="UP000193642"/>
    </source>
</evidence>
<dbReference type="InterPro" id="IPR013528">
    <property type="entry name" value="HMG_CoA_synth_N"/>
</dbReference>
<evidence type="ECO:0000256" key="1">
    <source>
        <dbReference type="ARBA" id="ARBA00007061"/>
    </source>
</evidence>
<sequence length="463" mass="51125">MASSNPLNVGIHAAEIYIPKKFVNQTELETFDGASAGKYTIGLGQLNMSVCDDREDINSICLTAVNNLLEKYEIDPATIGFLEVGTETIIDKSKSVKSVLMQLFAASGNHNIEGIDCKNACYGGTNALFAAVNWLESGYVEEGKEWAIVVAADIAVYKSGGARPTGGAGAIAILLGRNAPIVFDRGLRSTFMDHAWDFYKPDLHSEYPEVDGPLSNMCYIKAIDKCYEGYLDRVNKLENRKANMSVADYYLFHCPYSKLVQKSFGRLAFNDYLRNTATFEVPESIKEHPNLTRESTYVDKNVEKAFMDVVKAEQKAKVDPGLLASRNCGNMYCGSLYSGLCSLLSETPAETLAGKRVVLFSYGSGLSSSMFSFTVQTDDAAKAALNRISAALRVADRLAARTKIEPKVYDEIMALRQSVHNAKEYTPISSTKDMFPGTWYLVDIDGMFRRTYKRAFPNGEEQL</sequence>
<protein>
    <recommendedName>
        <fullName evidence="5">Hydroxymethylglutaryl-CoA synthase</fullName>
        <shortName evidence="5">HMG-CoA synthase</shortName>
        <ecNumber evidence="5">2.3.3.10</ecNumber>
    </recommendedName>
    <alternativeName>
        <fullName evidence="5">3-hydroxy-3-methylglutaryl coenzyme A synthase</fullName>
    </alternativeName>
</protein>
<comment type="catalytic activity">
    <reaction evidence="5">
        <text>acetoacetyl-CoA + acetyl-CoA + H2O = (3S)-3-hydroxy-3-methylglutaryl-CoA + CoA + H(+)</text>
        <dbReference type="Rhea" id="RHEA:10188"/>
        <dbReference type="ChEBI" id="CHEBI:15377"/>
        <dbReference type="ChEBI" id="CHEBI:15378"/>
        <dbReference type="ChEBI" id="CHEBI:43074"/>
        <dbReference type="ChEBI" id="CHEBI:57286"/>
        <dbReference type="ChEBI" id="CHEBI:57287"/>
        <dbReference type="ChEBI" id="CHEBI:57288"/>
        <dbReference type="EC" id="2.3.3.10"/>
    </reaction>
</comment>
<dbReference type="FunFam" id="3.40.47.10:FF:000008">
    <property type="entry name" value="3-hydroxy-3-methylglutaryl coenzyme A synthase"/>
    <property type="match status" value="1"/>
</dbReference>
<dbReference type="GO" id="GO:0010142">
    <property type="term" value="P:farnesyl diphosphate biosynthetic process, mevalonate pathway"/>
    <property type="evidence" value="ECO:0007669"/>
    <property type="project" value="EnsemblFungi"/>
</dbReference>
<feature type="binding site" evidence="4">
    <location>
        <position position="262"/>
    </location>
    <ligand>
        <name>CoA</name>
        <dbReference type="ChEBI" id="CHEBI:57287"/>
    </ligand>
</feature>
<feature type="domain" description="Hydroxymethylglutaryl-coenzyme A synthase C-terminal" evidence="7">
    <location>
        <begin position="181"/>
        <end position="454"/>
    </location>
</feature>